<name>A0ABR7WPE0_9SPHI</name>
<sequence length="74" mass="8101">MSFAAKAKTYRIYPSVKTDGNEGAALIRNCKMHYGCCINLKEFANKTPSLPSHSWDGAAGRAILHFALLVDNSQ</sequence>
<dbReference type="EMBL" id="JACWMY010000004">
    <property type="protein sequence ID" value="MBD1364198.1"/>
    <property type="molecule type" value="Genomic_DNA"/>
</dbReference>
<dbReference type="RefSeq" id="WP_191188851.1">
    <property type="nucleotide sequence ID" value="NZ_JACWMY010000004.1"/>
</dbReference>
<proteinExistence type="predicted"/>
<reference evidence="1 2" key="1">
    <citation type="submission" date="2020-09" db="EMBL/GenBank/DDBJ databases">
        <title>Novel species of Mucilaginibacter isolated from a glacier on the Tibetan Plateau.</title>
        <authorList>
            <person name="Liu Q."/>
            <person name="Xin Y.-H."/>
        </authorList>
    </citation>
    <scope>NUCLEOTIDE SEQUENCE [LARGE SCALE GENOMIC DNA]</scope>
    <source>
        <strain evidence="1 2">ZT4R22</strain>
    </source>
</reference>
<gene>
    <name evidence="1" type="ORF">IDJ77_10290</name>
</gene>
<dbReference type="Proteomes" id="UP000606600">
    <property type="component" value="Unassembled WGS sequence"/>
</dbReference>
<organism evidence="1 2">
    <name type="scientific">Mucilaginibacter pankratovii</name>
    <dbReference type="NCBI Taxonomy" id="2772110"/>
    <lineage>
        <taxon>Bacteria</taxon>
        <taxon>Pseudomonadati</taxon>
        <taxon>Bacteroidota</taxon>
        <taxon>Sphingobacteriia</taxon>
        <taxon>Sphingobacteriales</taxon>
        <taxon>Sphingobacteriaceae</taxon>
        <taxon>Mucilaginibacter</taxon>
    </lineage>
</organism>
<protein>
    <submittedName>
        <fullName evidence="1">Uncharacterized protein</fullName>
    </submittedName>
</protein>
<evidence type="ECO:0000313" key="1">
    <source>
        <dbReference type="EMBL" id="MBD1364198.1"/>
    </source>
</evidence>
<keyword evidence="2" id="KW-1185">Reference proteome</keyword>
<comment type="caution">
    <text evidence="1">The sequence shown here is derived from an EMBL/GenBank/DDBJ whole genome shotgun (WGS) entry which is preliminary data.</text>
</comment>
<accession>A0ABR7WPE0</accession>
<evidence type="ECO:0000313" key="2">
    <source>
        <dbReference type="Proteomes" id="UP000606600"/>
    </source>
</evidence>